<evidence type="ECO:0000313" key="4">
    <source>
        <dbReference type="Proteomes" id="UP000494363"/>
    </source>
</evidence>
<feature type="region of interest" description="Disordered" evidence="1">
    <location>
        <begin position="133"/>
        <end position="158"/>
    </location>
</feature>
<feature type="domain" description="OTU" evidence="2">
    <location>
        <begin position="952"/>
        <end position="1008"/>
    </location>
</feature>
<accession>A0A6J5F739</accession>
<feature type="region of interest" description="Disordered" evidence="1">
    <location>
        <begin position="72"/>
        <end position="101"/>
    </location>
</feature>
<keyword evidence="4" id="KW-1185">Reference proteome</keyword>
<dbReference type="AlphaFoldDB" id="A0A6J5F739"/>
<reference evidence="3 4" key="1">
    <citation type="submission" date="2020-04" db="EMBL/GenBank/DDBJ databases">
        <authorList>
            <person name="De Canck E."/>
        </authorList>
    </citation>
    <scope>NUCLEOTIDE SEQUENCE [LARGE SCALE GENOMIC DNA]</scope>
    <source>
        <strain evidence="3 4">LMG 29542</strain>
    </source>
</reference>
<dbReference type="Gene3D" id="3.90.70.80">
    <property type="match status" value="1"/>
</dbReference>
<sequence length="1008" mass="109795">MKLAVSRTPDSTLGDWRRSVERHNAWMDDNPRTSRRSKSMSQLSQISQTRKAMCLAVLLASDYVFKAQSALPPSGNTTDWRAREPGAHASSFAQGPRGNTQGKACKYDCNANEHRAVEGSPPAILKKSGLTAQPLGSHTAGATGESAGLKPPSMASGSVPMRRARSAQAPSQPAAYLSLNGDLEIDAGGLIGARVLAMRELLQDAAKNREDEQLLELANGIHQAAQRNRADKAAVDLSLALFLKEASVWANTQGASEVQVAEHVKITAFRDAWSLALAPPPPPNFRNRTELAELYIAKENIPQTAFNPKLHQMVGVPDRNTFVDQISQTRDVAIQYFKQFDDYIRAHLDTAVKAKMTSNLQDAGVGRLSAEFRPDKAWVISEASVMLLDPVSRTYRTIQPFVPDRKEPALLVPAPSGLYLLIRPDGSLKYLNGAIRNEWIQKDVVVRALGVRQPDDTVPLTAPSGGDDGLEGLTAPPQIKFESELLHTPHRPVKIADIVESKVRRHLLSLIETWKESAYAPPLGERVLNFVVPFYEAINRSLLDPRHKIAVSDIAMDTVNLGLTLFSIGTSALCFKGIRTGILAARTANVATASGRASAVMRAVLEGTKTSSFLIQAGKELTDFVVPVFTLNRILHSAARLPWRAAARQVRRELAKLDRAASKIIDKANVLDEIYNSMARGPNHAILIANMRTAIDARATASIPPKLYRGQKVAPSGNILYSPWKNVDAASRDDYLAACIRHSARTGGSMGGVLSLSPHAGVAIRFLHGPEARLVEINAAQDLLNFRTIENIIKEDGPRLVSEGKIKTGTLAAAVRNSLDQAEHEVFYMLGSIPDSMTKVHAVDSLPRNAFAFYDNLAYAHDISDSMKVAAFASPTHGLESVATRLRTMGDWNSDIGDLAPVATANALERRIIIHGHPAQIDGLSLVPRNPESGPPLHITYQPGHYDALIDGQAYEVAGDGDCFFRAVLMSLSRARDVPPSSVRQLREKAAEEVLLHPHEYEPFLSTE</sequence>
<proteinExistence type="predicted"/>
<dbReference type="EMBL" id="CADIKH010000106">
    <property type="protein sequence ID" value="CAB3774294.1"/>
    <property type="molecule type" value="Genomic_DNA"/>
</dbReference>
<dbReference type="Proteomes" id="UP000494363">
    <property type="component" value="Unassembled WGS sequence"/>
</dbReference>
<dbReference type="InterPro" id="IPR003323">
    <property type="entry name" value="OTU_dom"/>
</dbReference>
<dbReference type="RefSeq" id="WP_175232943.1">
    <property type="nucleotide sequence ID" value="NZ_CADIKH010000106.1"/>
</dbReference>
<dbReference type="PROSITE" id="PS50802">
    <property type="entry name" value="OTU"/>
    <property type="match status" value="1"/>
</dbReference>
<evidence type="ECO:0000259" key="2">
    <source>
        <dbReference type="PROSITE" id="PS50802"/>
    </source>
</evidence>
<evidence type="ECO:0000256" key="1">
    <source>
        <dbReference type="SAM" id="MobiDB-lite"/>
    </source>
</evidence>
<organism evidence="3 4">
    <name type="scientific">Paraburkholderia humisilvae</name>
    <dbReference type="NCBI Taxonomy" id="627669"/>
    <lineage>
        <taxon>Bacteria</taxon>
        <taxon>Pseudomonadati</taxon>
        <taxon>Pseudomonadota</taxon>
        <taxon>Betaproteobacteria</taxon>
        <taxon>Burkholderiales</taxon>
        <taxon>Burkholderiaceae</taxon>
        <taxon>Paraburkholderia</taxon>
    </lineage>
</organism>
<feature type="compositionally biased region" description="Polar residues" evidence="1">
    <location>
        <begin position="91"/>
        <end position="101"/>
    </location>
</feature>
<evidence type="ECO:0000313" key="3">
    <source>
        <dbReference type="EMBL" id="CAB3774294.1"/>
    </source>
</evidence>
<name>A0A6J5F739_9BURK</name>
<protein>
    <recommendedName>
        <fullName evidence="2">OTU domain-containing protein</fullName>
    </recommendedName>
</protein>
<gene>
    <name evidence="3" type="ORF">LMG29542_07700</name>
</gene>
<feature type="region of interest" description="Disordered" evidence="1">
    <location>
        <begin position="24"/>
        <end position="44"/>
    </location>
</feature>
<dbReference type="CDD" id="cd22744">
    <property type="entry name" value="OTU"/>
    <property type="match status" value="1"/>
</dbReference>